<accession>A0A7Z0VHY7</accession>
<feature type="region of interest" description="Disordered" evidence="1">
    <location>
        <begin position="1"/>
        <end position="49"/>
    </location>
</feature>
<reference evidence="2 3" key="1">
    <citation type="submission" date="2016-06" db="EMBL/GenBank/DDBJ databases">
        <title>Genome sequence of endosymbiont of Candidatus Endolucinida thiodiazotropha.</title>
        <authorList>
            <person name="Poehlein A."/>
            <person name="Koenig S."/>
            <person name="Heiden S.E."/>
            <person name="Thuermer A."/>
            <person name="Voget S."/>
            <person name="Daniel R."/>
            <person name="Markert S."/>
            <person name="Gros O."/>
            <person name="Schweder T."/>
        </authorList>
    </citation>
    <scope>NUCLEOTIDE SEQUENCE [LARGE SCALE GENOMIC DNA]</scope>
    <source>
        <strain evidence="2 3">COS</strain>
    </source>
</reference>
<organism evidence="2 3">
    <name type="scientific">Candidatus Thiodiazotropha endolucinida</name>
    <dbReference type="NCBI Taxonomy" id="1655433"/>
    <lineage>
        <taxon>Bacteria</taxon>
        <taxon>Pseudomonadati</taxon>
        <taxon>Pseudomonadota</taxon>
        <taxon>Gammaproteobacteria</taxon>
        <taxon>Chromatiales</taxon>
        <taxon>Sedimenticolaceae</taxon>
        <taxon>Candidatus Thiodiazotropha</taxon>
    </lineage>
</organism>
<gene>
    <name evidence="2" type="ORF">CODIS_38720</name>
</gene>
<dbReference type="EMBL" id="MARB01000032">
    <property type="protein sequence ID" value="ODJ85898.1"/>
    <property type="molecule type" value="Genomic_DNA"/>
</dbReference>
<evidence type="ECO:0000256" key="1">
    <source>
        <dbReference type="SAM" id="MobiDB-lite"/>
    </source>
</evidence>
<proteinExistence type="predicted"/>
<dbReference type="Proteomes" id="UP000094769">
    <property type="component" value="Unassembled WGS sequence"/>
</dbReference>
<name>A0A7Z0VHY7_9GAMM</name>
<protein>
    <submittedName>
        <fullName evidence="2">Uncharacterized protein</fullName>
    </submittedName>
</protein>
<keyword evidence="3" id="KW-1185">Reference proteome</keyword>
<evidence type="ECO:0000313" key="2">
    <source>
        <dbReference type="EMBL" id="ODJ85898.1"/>
    </source>
</evidence>
<feature type="compositionally biased region" description="Polar residues" evidence="1">
    <location>
        <begin position="40"/>
        <end position="49"/>
    </location>
</feature>
<comment type="caution">
    <text evidence="2">The sequence shown here is derived from an EMBL/GenBank/DDBJ whole genome shotgun (WGS) entry which is preliminary data.</text>
</comment>
<sequence>MHSRRLNHLSGIAPQPYLNLSQTSPAERGTRHADGLPVQQAMSVRLDQS</sequence>
<dbReference type="AlphaFoldDB" id="A0A7Z0VHY7"/>
<dbReference type="RefSeq" id="WP_154723207.1">
    <property type="nucleotide sequence ID" value="NZ_MARB01000032.1"/>
</dbReference>
<evidence type="ECO:0000313" key="3">
    <source>
        <dbReference type="Proteomes" id="UP000094769"/>
    </source>
</evidence>